<keyword evidence="2" id="KW-1185">Reference proteome</keyword>
<dbReference type="EMBL" id="JAWDGP010000218">
    <property type="protein sequence ID" value="KAK3802674.1"/>
    <property type="molecule type" value="Genomic_DNA"/>
</dbReference>
<reference evidence="1" key="1">
    <citation type="journal article" date="2023" name="G3 (Bethesda)">
        <title>A reference genome for the long-term kleptoplast-retaining sea slug Elysia crispata morphotype clarki.</title>
        <authorList>
            <person name="Eastman K.E."/>
            <person name="Pendleton A.L."/>
            <person name="Shaikh M.A."/>
            <person name="Suttiyut T."/>
            <person name="Ogas R."/>
            <person name="Tomko P."/>
            <person name="Gavelis G."/>
            <person name="Widhalm J.R."/>
            <person name="Wisecaver J.H."/>
        </authorList>
    </citation>
    <scope>NUCLEOTIDE SEQUENCE</scope>
    <source>
        <strain evidence="1">ECLA1</strain>
    </source>
</reference>
<name>A0AAE1BAB5_9GAST</name>
<protein>
    <submittedName>
        <fullName evidence="1">Uncharacterized protein</fullName>
    </submittedName>
</protein>
<comment type="caution">
    <text evidence="1">The sequence shown here is derived from an EMBL/GenBank/DDBJ whole genome shotgun (WGS) entry which is preliminary data.</text>
</comment>
<dbReference type="Proteomes" id="UP001283361">
    <property type="component" value="Unassembled WGS sequence"/>
</dbReference>
<evidence type="ECO:0000313" key="2">
    <source>
        <dbReference type="Proteomes" id="UP001283361"/>
    </source>
</evidence>
<proteinExistence type="predicted"/>
<dbReference type="AlphaFoldDB" id="A0AAE1BAB5"/>
<organism evidence="1 2">
    <name type="scientific">Elysia crispata</name>
    <name type="common">lettuce slug</name>
    <dbReference type="NCBI Taxonomy" id="231223"/>
    <lineage>
        <taxon>Eukaryota</taxon>
        <taxon>Metazoa</taxon>
        <taxon>Spiralia</taxon>
        <taxon>Lophotrochozoa</taxon>
        <taxon>Mollusca</taxon>
        <taxon>Gastropoda</taxon>
        <taxon>Heterobranchia</taxon>
        <taxon>Euthyneura</taxon>
        <taxon>Panpulmonata</taxon>
        <taxon>Sacoglossa</taxon>
        <taxon>Placobranchoidea</taxon>
        <taxon>Plakobranchidae</taxon>
        <taxon>Elysia</taxon>
    </lineage>
</organism>
<gene>
    <name evidence="1" type="ORF">RRG08_001937</name>
</gene>
<sequence length="109" mass="11704">MITSEQLLWAPDAKHGHSSIVSRHIGCDLGSSLVNARHGIPVVTQSHEGGGGALHGRLDLAVQKPKEPATVCHSGDKKESNMYCVCVCAERGEGSVEIYRHVDGDENQF</sequence>
<accession>A0AAE1BAB5</accession>
<evidence type="ECO:0000313" key="1">
    <source>
        <dbReference type="EMBL" id="KAK3802674.1"/>
    </source>
</evidence>